<evidence type="ECO:0000256" key="6">
    <source>
        <dbReference type="SAM" id="SignalP"/>
    </source>
</evidence>
<accession>I0IFX3</accession>
<keyword evidence="4" id="KW-0574">Periplasm</keyword>
<evidence type="ECO:0000256" key="5">
    <source>
        <dbReference type="SAM" id="MobiDB-lite"/>
    </source>
</evidence>
<dbReference type="KEGG" id="phm:PSMK_20020"/>
<sequence length="538" mass="60143">MLQRFLPLLLVPLLLVSPAPADAQSASAEEDRPDVPAPDPTAENDPFFERVFAEAEALAASPYEKPGPPVPPALKALPDHATKLITFKPQNSLWSEPGLAFRARLFHRGSWFNAPVQIFELENGEPRLIAYDAEDFDMRGVDLDPTGFPDDLGYAGASFYFRSADMASFEEKLSFLGASYFRAVSDGHHWGSSGRGLSINTAESAYPEEFPDFTKFWLVKPTPQDREMTVYALLNGESVTGAYRFDVSSDRFTVVRIRASLVFRRDVEKPGFAPLTSMFLMGEEEPGRFGDWRPEVHDADGLLMMTRGGESIWRPLDNPGRDPSGSRISRYAMEDPRGFGLIQRDREFDHYQDLDLRYHLRPSVWVQAGDDWGAGSVELVEFHSGDEDFDNLAAYWVPDDKSRFSPGLRFDIHYALWFCDDHPPVPSGGRFVDTKRGLPNALFPKKINPGALRFVLEARGGGLDDVHAGVPEAVLSADGGEILGEPVVVRNDPGGTWRVSFDVRKVGDEEPLTMRCYLRRGEDALTETWIYRWDGGTP</sequence>
<feature type="region of interest" description="Disordered" evidence="5">
    <location>
        <begin position="22"/>
        <end position="44"/>
    </location>
</feature>
<dbReference type="Gene3D" id="2.70.98.10">
    <property type="match status" value="1"/>
</dbReference>
<dbReference type="SUPFAM" id="SSF74650">
    <property type="entry name" value="Galactose mutarotase-like"/>
    <property type="match status" value="1"/>
</dbReference>
<comment type="subcellular location">
    <subcellularLocation>
        <location evidence="1">Periplasm</location>
    </subcellularLocation>
</comment>
<feature type="signal peptide" evidence="6">
    <location>
        <begin position="1"/>
        <end position="23"/>
    </location>
</feature>
<comment type="pathway">
    <text evidence="2">Glycan metabolism; osmoregulated periplasmic glucan (OPG) biosynthesis.</text>
</comment>
<evidence type="ECO:0000256" key="4">
    <source>
        <dbReference type="ARBA" id="ARBA00022764"/>
    </source>
</evidence>
<dbReference type="InterPro" id="IPR014438">
    <property type="entry name" value="Glucan_biosyn_MdoG/MdoD"/>
</dbReference>
<dbReference type="STRING" id="1142394.PSMK_20020"/>
<keyword evidence="9" id="KW-1185">Reference proteome</keyword>
<dbReference type="Gene3D" id="2.60.40.10">
    <property type="entry name" value="Immunoglobulins"/>
    <property type="match status" value="1"/>
</dbReference>
<feature type="domain" description="Glucan biosynthesis periplasmic MdoG C-terminal" evidence="7">
    <location>
        <begin position="48"/>
        <end position="533"/>
    </location>
</feature>
<dbReference type="RefSeq" id="WP_014437379.1">
    <property type="nucleotide sequence ID" value="NC_017080.1"/>
</dbReference>
<dbReference type="GO" id="GO:0051274">
    <property type="term" value="P:beta-glucan biosynthetic process"/>
    <property type="evidence" value="ECO:0007669"/>
    <property type="project" value="TreeGrafter"/>
</dbReference>
<dbReference type="InterPro" id="IPR013783">
    <property type="entry name" value="Ig-like_fold"/>
</dbReference>
<gene>
    <name evidence="8" type="primary">opgG</name>
    <name evidence="8" type="synonym">mdoG</name>
    <name evidence="8" type="ordered locus">PSMK_20020</name>
</gene>
<dbReference type="PANTHER" id="PTHR30504:SF2">
    <property type="entry name" value="GLUCANS BIOSYNTHESIS PROTEIN G"/>
    <property type="match status" value="1"/>
</dbReference>
<dbReference type="InterPro" id="IPR014718">
    <property type="entry name" value="GH-type_carb-bd"/>
</dbReference>
<organism evidence="8 9">
    <name type="scientific">Phycisphaera mikurensis (strain NBRC 102666 / KCTC 22515 / FYK2301M01)</name>
    <dbReference type="NCBI Taxonomy" id="1142394"/>
    <lineage>
        <taxon>Bacteria</taxon>
        <taxon>Pseudomonadati</taxon>
        <taxon>Planctomycetota</taxon>
        <taxon>Phycisphaerae</taxon>
        <taxon>Phycisphaerales</taxon>
        <taxon>Phycisphaeraceae</taxon>
        <taxon>Phycisphaera</taxon>
    </lineage>
</organism>
<reference evidence="8 9" key="1">
    <citation type="submission" date="2012-02" db="EMBL/GenBank/DDBJ databases">
        <title>Complete genome sequence of Phycisphaera mikurensis NBRC 102666.</title>
        <authorList>
            <person name="Ankai A."/>
            <person name="Hosoyama A."/>
            <person name="Terui Y."/>
            <person name="Sekine M."/>
            <person name="Fukai R."/>
            <person name="Kato Y."/>
            <person name="Nakamura S."/>
            <person name="Yamada-Narita S."/>
            <person name="Kawakoshi A."/>
            <person name="Fukunaga Y."/>
            <person name="Yamazaki S."/>
            <person name="Fujita N."/>
        </authorList>
    </citation>
    <scope>NUCLEOTIDE SEQUENCE [LARGE SCALE GENOMIC DNA]</scope>
    <source>
        <strain evidence="9">NBRC 102666 / KCTC 22515 / FYK2301M01</strain>
    </source>
</reference>
<dbReference type="PIRSF" id="PIRSF006281">
    <property type="entry name" value="MdoG"/>
    <property type="match status" value="1"/>
</dbReference>
<dbReference type="HOGENOM" id="CLU_023403_2_0_0"/>
<evidence type="ECO:0000256" key="3">
    <source>
        <dbReference type="ARBA" id="ARBA00009284"/>
    </source>
</evidence>
<name>I0IFX3_PHYMF</name>
<dbReference type="InterPro" id="IPR007444">
    <property type="entry name" value="Glucan_biosyn_MdoG_C"/>
</dbReference>
<dbReference type="UniPathway" id="UPA00637"/>
<dbReference type="GO" id="GO:0030246">
    <property type="term" value="F:carbohydrate binding"/>
    <property type="evidence" value="ECO:0007669"/>
    <property type="project" value="InterPro"/>
</dbReference>
<dbReference type="InterPro" id="IPR014756">
    <property type="entry name" value="Ig_E-set"/>
</dbReference>
<evidence type="ECO:0000256" key="1">
    <source>
        <dbReference type="ARBA" id="ARBA00004418"/>
    </source>
</evidence>
<dbReference type="GO" id="GO:0003824">
    <property type="term" value="F:catalytic activity"/>
    <property type="evidence" value="ECO:0007669"/>
    <property type="project" value="InterPro"/>
</dbReference>
<comment type="similarity">
    <text evidence="3">Belongs to the OpgD/OpgG family.</text>
</comment>
<keyword evidence="6" id="KW-0732">Signal</keyword>
<proteinExistence type="inferred from homology"/>
<dbReference type="PATRIC" id="fig|1142394.8.peg.2064"/>
<protein>
    <submittedName>
        <fullName evidence="8">Glucans biosynthesis protein G</fullName>
    </submittedName>
</protein>
<dbReference type="GO" id="GO:0030288">
    <property type="term" value="C:outer membrane-bounded periplasmic space"/>
    <property type="evidence" value="ECO:0007669"/>
    <property type="project" value="TreeGrafter"/>
</dbReference>
<dbReference type="InterPro" id="IPR011013">
    <property type="entry name" value="Gal_mutarotase_sf_dom"/>
</dbReference>
<evidence type="ECO:0000259" key="7">
    <source>
        <dbReference type="Pfam" id="PF04349"/>
    </source>
</evidence>
<dbReference type="AlphaFoldDB" id="I0IFX3"/>
<dbReference type="Pfam" id="PF04349">
    <property type="entry name" value="MdoG"/>
    <property type="match status" value="1"/>
</dbReference>
<dbReference type="PANTHER" id="PTHR30504">
    <property type="entry name" value="GLUCANS BIOSYNTHESIS PROTEIN"/>
    <property type="match status" value="1"/>
</dbReference>
<dbReference type="EMBL" id="AP012338">
    <property type="protein sequence ID" value="BAM04161.1"/>
    <property type="molecule type" value="Genomic_DNA"/>
</dbReference>
<feature type="chain" id="PRO_5003629189" evidence="6">
    <location>
        <begin position="24"/>
        <end position="538"/>
    </location>
</feature>
<dbReference type="OrthoDB" id="335750at2"/>
<evidence type="ECO:0000313" key="9">
    <source>
        <dbReference type="Proteomes" id="UP000007881"/>
    </source>
</evidence>
<evidence type="ECO:0000313" key="8">
    <source>
        <dbReference type="EMBL" id="BAM04161.1"/>
    </source>
</evidence>
<dbReference type="Proteomes" id="UP000007881">
    <property type="component" value="Chromosome"/>
</dbReference>
<dbReference type="eggNOG" id="COG3131">
    <property type="taxonomic scope" value="Bacteria"/>
</dbReference>
<dbReference type="SUPFAM" id="SSF81296">
    <property type="entry name" value="E set domains"/>
    <property type="match status" value="1"/>
</dbReference>
<evidence type="ECO:0000256" key="2">
    <source>
        <dbReference type="ARBA" id="ARBA00005001"/>
    </source>
</evidence>